<evidence type="ECO:0000256" key="1">
    <source>
        <dbReference type="ARBA" id="ARBA00004442"/>
    </source>
</evidence>
<dbReference type="PROSITE" id="PS51257">
    <property type="entry name" value="PROKAR_LIPOPROTEIN"/>
    <property type="match status" value="1"/>
</dbReference>
<feature type="domain" description="SusD-like N-terminal" evidence="6">
    <location>
        <begin position="25"/>
        <end position="235"/>
    </location>
</feature>
<dbReference type="InterPro" id="IPR011990">
    <property type="entry name" value="TPR-like_helical_dom_sf"/>
</dbReference>
<dbReference type="Pfam" id="PF14322">
    <property type="entry name" value="SusD-like_3"/>
    <property type="match status" value="1"/>
</dbReference>
<sequence length="511" mass="59400">MQIMKTLKLSIYIIIFSLLMSSCEDFLSEKPSKSSSLVPTSVEQLEYLLNLYSTFYQEGNRTIIYSTDDYGLLPELYQAKSNIYSVAAVQFAAWDTEFLPFDTRENFWPGEYKKIFTANMIMSNLSKVEGTDAQKEQLRLESHLVRAVSMWNLAQTYCLPYTAATKDEPGLVLKKSTSFEEPYDRATLEETYTMIESDVEEALKLTNKMELVNNKYRSWRGSKAAANAFAARYYLNRNDYQKALTHANVALQEHNVLMDYNTDMRYSSITSNVTVNGKPVPVLYPYTHDNQTDMTDMMEWKEFYYFRMLYHESWWYVPSPELLALYDQTHDLRFKYHMVDNYSYDRGLTNPAYEYPGYVFFYKDRIPIGPTVAEMLLIKAECLARDNKVSEAMTAVNQLRAKRFDNQAPSQVINLTASSKNEAVAKILEERRREMPFSQRWYDIRRLNSNEDTFDDVPVLTRNFYGYNSATITPAGGLKTYSLEKNSRRFAAPIPDTEILSSEVVIKQNTY</sequence>
<evidence type="ECO:0008006" key="8">
    <source>
        <dbReference type="Google" id="ProtNLM"/>
    </source>
</evidence>
<keyword evidence="4" id="KW-0998">Cell outer membrane</keyword>
<comment type="subcellular location">
    <subcellularLocation>
        <location evidence="1">Cell outer membrane</location>
    </subcellularLocation>
</comment>
<organism evidence="7">
    <name type="scientific">bioreactor metagenome</name>
    <dbReference type="NCBI Taxonomy" id="1076179"/>
    <lineage>
        <taxon>unclassified sequences</taxon>
        <taxon>metagenomes</taxon>
        <taxon>ecological metagenomes</taxon>
    </lineage>
</organism>
<dbReference type="Pfam" id="PF07980">
    <property type="entry name" value="SusD_RagB"/>
    <property type="match status" value="1"/>
</dbReference>
<evidence type="ECO:0000259" key="5">
    <source>
        <dbReference type="Pfam" id="PF07980"/>
    </source>
</evidence>
<keyword evidence="3" id="KW-0472">Membrane</keyword>
<feature type="domain" description="RagB/SusD" evidence="5">
    <location>
        <begin position="373"/>
        <end position="509"/>
    </location>
</feature>
<evidence type="ECO:0000256" key="4">
    <source>
        <dbReference type="ARBA" id="ARBA00023237"/>
    </source>
</evidence>
<name>A0A644YIZ5_9ZZZZ</name>
<protein>
    <recommendedName>
        <fullName evidence="8">RagB/SusD family nutrient uptake outer membrane protein</fullName>
    </recommendedName>
</protein>
<proteinExistence type="predicted"/>
<evidence type="ECO:0000256" key="2">
    <source>
        <dbReference type="ARBA" id="ARBA00022729"/>
    </source>
</evidence>
<dbReference type="GO" id="GO:0009279">
    <property type="term" value="C:cell outer membrane"/>
    <property type="evidence" value="ECO:0007669"/>
    <property type="project" value="UniProtKB-SubCell"/>
</dbReference>
<keyword evidence="2" id="KW-0732">Signal</keyword>
<dbReference type="EMBL" id="VSSQ01005208">
    <property type="protein sequence ID" value="MPM28267.1"/>
    <property type="molecule type" value="Genomic_DNA"/>
</dbReference>
<dbReference type="Gene3D" id="1.25.40.390">
    <property type="match status" value="1"/>
</dbReference>
<gene>
    <name evidence="7" type="ORF">SDC9_74787</name>
</gene>
<reference evidence="7" key="1">
    <citation type="submission" date="2019-08" db="EMBL/GenBank/DDBJ databases">
        <authorList>
            <person name="Kucharzyk K."/>
            <person name="Murdoch R.W."/>
            <person name="Higgins S."/>
            <person name="Loffler F."/>
        </authorList>
    </citation>
    <scope>NUCLEOTIDE SEQUENCE</scope>
</reference>
<dbReference type="InterPro" id="IPR033985">
    <property type="entry name" value="SusD-like_N"/>
</dbReference>
<dbReference type="InterPro" id="IPR012944">
    <property type="entry name" value="SusD_RagB_dom"/>
</dbReference>
<evidence type="ECO:0000259" key="6">
    <source>
        <dbReference type="Pfam" id="PF14322"/>
    </source>
</evidence>
<accession>A0A644YIZ5</accession>
<dbReference type="SUPFAM" id="SSF48452">
    <property type="entry name" value="TPR-like"/>
    <property type="match status" value="1"/>
</dbReference>
<evidence type="ECO:0000256" key="3">
    <source>
        <dbReference type="ARBA" id="ARBA00023136"/>
    </source>
</evidence>
<comment type="caution">
    <text evidence="7">The sequence shown here is derived from an EMBL/GenBank/DDBJ whole genome shotgun (WGS) entry which is preliminary data.</text>
</comment>
<dbReference type="AlphaFoldDB" id="A0A644YIZ5"/>
<evidence type="ECO:0000313" key="7">
    <source>
        <dbReference type="EMBL" id="MPM28267.1"/>
    </source>
</evidence>